<organism evidence="2 3">
    <name type="scientific">Rhizobium skierniewicense</name>
    <dbReference type="NCBI Taxonomy" id="984260"/>
    <lineage>
        <taxon>Bacteria</taxon>
        <taxon>Pseudomonadati</taxon>
        <taxon>Pseudomonadota</taxon>
        <taxon>Alphaproteobacteria</taxon>
        <taxon>Hyphomicrobiales</taxon>
        <taxon>Rhizobiaceae</taxon>
        <taxon>Rhizobium/Agrobacterium group</taxon>
        <taxon>Rhizobium</taxon>
    </lineage>
</organism>
<keyword evidence="1" id="KW-0472">Membrane</keyword>
<keyword evidence="3" id="KW-1185">Reference proteome</keyword>
<dbReference type="AlphaFoldDB" id="A0A7W6C8M8"/>
<dbReference type="RefSeq" id="WP_268842319.1">
    <property type="nucleotide sequence ID" value="NZ_JACIDV010000012.1"/>
</dbReference>
<dbReference type="Proteomes" id="UP000565286">
    <property type="component" value="Unassembled WGS sequence"/>
</dbReference>
<sequence length="44" mass="4993">MVTTLTLLAALISIMFVASFISVVSETRKEDEDFKILLDRSKLF</sequence>
<dbReference type="EMBL" id="JACIDV010000012">
    <property type="protein sequence ID" value="MBB3947753.1"/>
    <property type="molecule type" value="Genomic_DNA"/>
</dbReference>
<gene>
    <name evidence="2" type="ORF">GGQ73_003724</name>
</gene>
<name>A0A7W6C8M8_9HYPH</name>
<keyword evidence="1" id="KW-0812">Transmembrane</keyword>
<proteinExistence type="predicted"/>
<evidence type="ECO:0000313" key="3">
    <source>
        <dbReference type="Proteomes" id="UP000565286"/>
    </source>
</evidence>
<comment type="caution">
    <text evidence="2">The sequence shown here is derived from an EMBL/GenBank/DDBJ whole genome shotgun (WGS) entry which is preliminary data.</text>
</comment>
<protein>
    <submittedName>
        <fullName evidence="2">Uncharacterized protein</fullName>
    </submittedName>
</protein>
<accession>A0A7W6C8M8</accession>
<evidence type="ECO:0000256" key="1">
    <source>
        <dbReference type="SAM" id="Phobius"/>
    </source>
</evidence>
<feature type="transmembrane region" description="Helical" evidence="1">
    <location>
        <begin position="6"/>
        <end position="25"/>
    </location>
</feature>
<keyword evidence="1" id="KW-1133">Transmembrane helix</keyword>
<reference evidence="2 3" key="1">
    <citation type="submission" date="2020-08" db="EMBL/GenBank/DDBJ databases">
        <title>Genomic Encyclopedia of Type Strains, Phase IV (KMG-IV): sequencing the most valuable type-strain genomes for metagenomic binning, comparative biology and taxonomic classification.</title>
        <authorList>
            <person name="Goeker M."/>
        </authorList>
    </citation>
    <scope>NUCLEOTIDE SEQUENCE [LARGE SCALE GENOMIC DNA]</scope>
    <source>
        <strain evidence="2 3">DSM 26438</strain>
    </source>
</reference>
<evidence type="ECO:0000313" key="2">
    <source>
        <dbReference type="EMBL" id="MBB3947753.1"/>
    </source>
</evidence>